<dbReference type="InterPro" id="IPR029063">
    <property type="entry name" value="SAM-dependent_MTases_sf"/>
</dbReference>
<dbReference type="CDD" id="cd02440">
    <property type="entry name" value="AdoMet_MTases"/>
    <property type="match status" value="1"/>
</dbReference>
<name>A0A382FDG9_9ZZZZ</name>
<gene>
    <name evidence="2" type="ORF">METZ01_LOCUS213589</name>
</gene>
<dbReference type="SUPFAM" id="SSF53335">
    <property type="entry name" value="S-adenosyl-L-methionine-dependent methyltransferases"/>
    <property type="match status" value="1"/>
</dbReference>
<feature type="domain" description="Methyltransferase type 12" evidence="1">
    <location>
        <begin position="58"/>
        <end position="155"/>
    </location>
</feature>
<dbReference type="Pfam" id="PF08242">
    <property type="entry name" value="Methyltransf_12"/>
    <property type="match status" value="1"/>
</dbReference>
<proteinExistence type="predicted"/>
<dbReference type="EMBL" id="UINC01049224">
    <property type="protein sequence ID" value="SVB60735.1"/>
    <property type="molecule type" value="Genomic_DNA"/>
</dbReference>
<protein>
    <recommendedName>
        <fullName evidence="1">Methyltransferase type 12 domain-containing protein</fullName>
    </recommendedName>
</protein>
<reference evidence="2" key="1">
    <citation type="submission" date="2018-05" db="EMBL/GenBank/DDBJ databases">
        <authorList>
            <person name="Lanie J.A."/>
            <person name="Ng W.-L."/>
            <person name="Kazmierczak K.M."/>
            <person name="Andrzejewski T.M."/>
            <person name="Davidsen T.M."/>
            <person name="Wayne K.J."/>
            <person name="Tettelin H."/>
            <person name="Glass J.I."/>
            <person name="Rusch D."/>
            <person name="Podicherti R."/>
            <person name="Tsui H.-C.T."/>
            <person name="Winkler M.E."/>
        </authorList>
    </citation>
    <scope>NUCLEOTIDE SEQUENCE</scope>
</reference>
<evidence type="ECO:0000313" key="2">
    <source>
        <dbReference type="EMBL" id="SVB60735.1"/>
    </source>
</evidence>
<sequence>MEEQMKKMYTLYPYPNYDSKHDKYAPIPAQYSPFSFLEQISHYLYNGKKNFNNFRVLVAGCGIGGDVVSLGFLLKEYKGSNILAIDISPESLRITKERIKLYNLDNIEVREMSLLDINPKDFGYFDFIVCIGVLHHLEYPQSGLNKLRQVLKPDGGMYIMVYGEIGRTGVYQMQDLLNIVNKNTNNFANKIINFKNIYSILPSSNLLKKTENVIRDHNTGDNGIVDELLNLQDRAYTVSELYKFVKSVGMNIVEFSPMDRYKYKFSIPNIDYKNISEIEKYSINELFFGDICKHSIYISNRINTIALIDDLDNIMIYNFILK</sequence>
<organism evidence="2">
    <name type="scientific">marine metagenome</name>
    <dbReference type="NCBI Taxonomy" id="408172"/>
    <lineage>
        <taxon>unclassified sequences</taxon>
        <taxon>metagenomes</taxon>
        <taxon>ecological metagenomes</taxon>
    </lineage>
</organism>
<dbReference type="Gene3D" id="3.40.50.150">
    <property type="entry name" value="Vaccinia Virus protein VP39"/>
    <property type="match status" value="1"/>
</dbReference>
<dbReference type="PANTHER" id="PTHR43861">
    <property type="entry name" value="TRANS-ACONITATE 2-METHYLTRANSFERASE-RELATED"/>
    <property type="match status" value="1"/>
</dbReference>
<feature type="non-terminal residue" evidence="2">
    <location>
        <position position="322"/>
    </location>
</feature>
<dbReference type="AlphaFoldDB" id="A0A382FDG9"/>
<accession>A0A382FDG9</accession>
<evidence type="ECO:0000259" key="1">
    <source>
        <dbReference type="Pfam" id="PF08242"/>
    </source>
</evidence>
<dbReference type="InterPro" id="IPR013217">
    <property type="entry name" value="Methyltransf_12"/>
</dbReference>